<dbReference type="PANTHER" id="PTHR43319:SF2">
    <property type="entry name" value="BETA-LACTAMASE-RELATED DOMAIN-CONTAINING PROTEIN"/>
    <property type="match status" value="1"/>
</dbReference>
<evidence type="ECO:0000256" key="1">
    <source>
        <dbReference type="SAM" id="SignalP"/>
    </source>
</evidence>
<feature type="chain" id="PRO_5037734939" evidence="1">
    <location>
        <begin position="23"/>
        <end position="433"/>
    </location>
</feature>
<accession>A0A914XQI6</accession>
<dbReference type="SUPFAM" id="SSF56601">
    <property type="entry name" value="beta-lactamase/transpeptidase-like"/>
    <property type="match status" value="1"/>
</dbReference>
<keyword evidence="1" id="KW-0732">Signal</keyword>
<sequence length="433" mass="48924">MGFVRTAFVGLGLAFLLNQLASRFYTVLPSPIGGHVDKQFELVEAAFRKNFHDGWERDGASFVVYHKGKKVVDLWGGYADTASLRKWKEDTISVVFSSTKAVAALCVALLVDRGQLKYDDLVTKHWPEFGKHGKENVTVQWVMSHMAGLAYVDEAISEEDALDHKRLARIFEEQKPNWPPGTATGYHAFTYGWLVDQLIRRVDPQKRGIGQFFREDIAQPNNIDFHIGLPKEEQYRVARTTIPSITDSISEMMSDYRVFMLLVSVTKVLMLSDSPMSRIMKNPNWLQTFGVNTYNNPDHHRMEQGANLGIGNARSLAQTFQLVLDGKIIKKETLLQFSKPFINEIDLVMGLTMAKGQGLVFEPLGRKHAEKTDYFCGHPGYGGQNVNFDLKNNLVLAYVNNGLKTGMGGLVRTYIRLRDAVYDVIEQDSYNTN</sequence>
<dbReference type="PANTHER" id="PTHR43319">
    <property type="entry name" value="BETA-LACTAMASE-RELATED"/>
    <property type="match status" value="1"/>
</dbReference>
<feature type="signal peptide" evidence="1">
    <location>
        <begin position="1"/>
        <end position="22"/>
    </location>
</feature>
<keyword evidence="3" id="KW-1185">Reference proteome</keyword>
<feature type="domain" description="Beta-lactamase-related" evidence="2">
    <location>
        <begin position="47"/>
        <end position="412"/>
    </location>
</feature>
<dbReference type="AlphaFoldDB" id="A0A914XQI6"/>
<proteinExistence type="predicted"/>
<dbReference type="Proteomes" id="UP000887566">
    <property type="component" value="Unplaced"/>
</dbReference>
<dbReference type="Pfam" id="PF00144">
    <property type="entry name" value="Beta-lactamase"/>
    <property type="match status" value="1"/>
</dbReference>
<dbReference type="InterPro" id="IPR052907">
    <property type="entry name" value="Beta-lactamase/esterase"/>
</dbReference>
<name>A0A914XQI6_9BILA</name>
<reference evidence="4" key="1">
    <citation type="submission" date="2022-11" db="UniProtKB">
        <authorList>
            <consortium name="WormBaseParasite"/>
        </authorList>
    </citation>
    <scope>IDENTIFICATION</scope>
</reference>
<evidence type="ECO:0000313" key="4">
    <source>
        <dbReference type="WBParaSite" id="PSAMB.scaffold9757size4653.g32712.t1"/>
    </source>
</evidence>
<dbReference type="InterPro" id="IPR012338">
    <property type="entry name" value="Beta-lactam/transpept-like"/>
</dbReference>
<dbReference type="Gene3D" id="3.40.710.10">
    <property type="entry name" value="DD-peptidase/beta-lactamase superfamily"/>
    <property type="match status" value="1"/>
</dbReference>
<dbReference type="InterPro" id="IPR001466">
    <property type="entry name" value="Beta-lactam-related"/>
</dbReference>
<evidence type="ECO:0000313" key="3">
    <source>
        <dbReference type="Proteomes" id="UP000887566"/>
    </source>
</evidence>
<organism evidence="3 4">
    <name type="scientific">Plectus sambesii</name>
    <dbReference type="NCBI Taxonomy" id="2011161"/>
    <lineage>
        <taxon>Eukaryota</taxon>
        <taxon>Metazoa</taxon>
        <taxon>Ecdysozoa</taxon>
        <taxon>Nematoda</taxon>
        <taxon>Chromadorea</taxon>
        <taxon>Plectida</taxon>
        <taxon>Plectina</taxon>
        <taxon>Plectoidea</taxon>
        <taxon>Plectidae</taxon>
        <taxon>Plectus</taxon>
    </lineage>
</organism>
<protein>
    <submittedName>
        <fullName evidence="4">Beta-lactamase-related domain-containing protein</fullName>
    </submittedName>
</protein>
<evidence type="ECO:0000259" key="2">
    <source>
        <dbReference type="Pfam" id="PF00144"/>
    </source>
</evidence>
<dbReference type="WBParaSite" id="PSAMB.scaffold9757size4653.g32712.t1">
    <property type="protein sequence ID" value="PSAMB.scaffold9757size4653.g32712.t1"/>
    <property type="gene ID" value="PSAMB.scaffold9757size4653.g32712"/>
</dbReference>